<dbReference type="EMBL" id="JAFKMG010000941">
    <property type="protein sequence ID" value="MBN8799735.1"/>
    <property type="molecule type" value="Genomic_DNA"/>
</dbReference>
<evidence type="ECO:0000313" key="3">
    <source>
        <dbReference type="Proteomes" id="UP000664815"/>
    </source>
</evidence>
<feature type="non-terminal residue" evidence="2">
    <location>
        <position position="1"/>
    </location>
</feature>
<evidence type="ECO:0000256" key="1">
    <source>
        <dbReference type="SAM" id="MobiDB-lite"/>
    </source>
</evidence>
<comment type="caution">
    <text evidence="2">The sequence shown here is derived from an EMBL/GenBank/DDBJ whole genome shotgun (WGS) entry which is preliminary data.</text>
</comment>
<dbReference type="Proteomes" id="UP000664815">
    <property type="component" value="Unassembled WGS sequence"/>
</dbReference>
<proteinExistence type="predicted"/>
<organism evidence="2 3">
    <name type="scientific">Stenotrophomonas nitritireducens</name>
    <dbReference type="NCBI Taxonomy" id="83617"/>
    <lineage>
        <taxon>Bacteria</taxon>
        <taxon>Pseudomonadati</taxon>
        <taxon>Pseudomonadota</taxon>
        <taxon>Gammaproteobacteria</taxon>
        <taxon>Lysobacterales</taxon>
        <taxon>Lysobacteraceae</taxon>
        <taxon>Stenotrophomonas</taxon>
    </lineage>
</organism>
<sequence>SLPPAAAGYKPRPWPKGSSKHRSITYHPLGIEEATGEADAVITPSLHIPDCAILVCITGRRMPAEPDSRLSKFRRPALTITTCSVKLEEGQRDLYETSRDAIAQHYLAESHIVALDALLKLHRACRRQQGSTAGQT</sequence>
<protein>
    <submittedName>
        <fullName evidence="2">Uncharacterized protein</fullName>
    </submittedName>
</protein>
<accession>A0A9D8PV66</accession>
<gene>
    <name evidence="2" type="ORF">J0H45_10350</name>
</gene>
<reference evidence="2" key="1">
    <citation type="submission" date="2021-02" db="EMBL/GenBank/DDBJ databases">
        <title>Thiocyanate and organic carbon inputs drive convergent selection for specific autotrophic Afipia and Thiobacillus strains within complex microbiomes.</title>
        <authorList>
            <person name="Huddy R.J."/>
            <person name="Sachdeva R."/>
            <person name="Kadzinga F."/>
            <person name="Kantor R.S."/>
            <person name="Harrison S.T.L."/>
            <person name="Banfield J.F."/>
        </authorList>
    </citation>
    <scope>NUCLEOTIDE SEQUENCE</scope>
    <source>
        <strain evidence="2">SCN18_10_11_15_R1_P_69_7</strain>
    </source>
</reference>
<feature type="region of interest" description="Disordered" evidence="1">
    <location>
        <begin position="1"/>
        <end position="21"/>
    </location>
</feature>
<evidence type="ECO:0000313" key="2">
    <source>
        <dbReference type="EMBL" id="MBN8799735.1"/>
    </source>
</evidence>
<dbReference type="AlphaFoldDB" id="A0A9D8PV66"/>
<name>A0A9D8PV66_9GAMM</name>